<evidence type="ECO:0000256" key="1">
    <source>
        <dbReference type="SAM" id="Phobius"/>
    </source>
</evidence>
<keyword evidence="3" id="KW-1185">Reference proteome</keyword>
<evidence type="ECO:0000313" key="3">
    <source>
        <dbReference type="Proteomes" id="UP000315471"/>
    </source>
</evidence>
<sequence length="104" mass="11468">MNESQASSIGKVGTESVIEAKLANQDSVTTAAASESYLQSRMAVLGMLFLVTGALGIPLLWMNKRFSTRERVVWAVVVSIYTAALLYFTYILCMWSYHRIVGIA</sequence>
<proteinExistence type="predicted"/>
<dbReference type="Proteomes" id="UP000315471">
    <property type="component" value="Unassembled WGS sequence"/>
</dbReference>
<gene>
    <name evidence="2" type="ORF">Q31b_04110</name>
</gene>
<organism evidence="2 3">
    <name type="scientific">Novipirellula aureliae</name>
    <dbReference type="NCBI Taxonomy" id="2527966"/>
    <lineage>
        <taxon>Bacteria</taxon>
        <taxon>Pseudomonadati</taxon>
        <taxon>Planctomycetota</taxon>
        <taxon>Planctomycetia</taxon>
        <taxon>Pirellulales</taxon>
        <taxon>Pirellulaceae</taxon>
        <taxon>Novipirellula</taxon>
    </lineage>
</organism>
<keyword evidence="1" id="KW-0472">Membrane</keyword>
<accession>A0A5C6E8W6</accession>
<dbReference type="EMBL" id="SJPY01000001">
    <property type="protein sequence ID" value="TWU45240.1"/>
    <property type="molecule type" value="Genomic_DNA"/>
</dbReference>
<dbReference type="OrthoDB" id="290421at2"/>
<name>A0A5C6E8W6_9BACT</name>
<reference evidence="2 3" key="1">
    <citation type="submission" date="2019-02" db="EMBL/GenBank/DDBJ databases">
        <title>Deep-cultivation of Planctomycetes and their phenomic and genomic characterization uncovers novel biology.</title>
        <authorList>
            <person name="Wiegand S."/>
            <person name="Jogler M."/>
            <person name="Boedeker C."/>
            <person name="Pinto D."/>
            <person name="Vollmers J."/>
            <person name="Rivas-Marin E."/>
            <person name="Kohn T."/>
            <person name="Peeters S.H."/>
            <person name="Heuer A."/>
            <person name="Rast P."/>
            <person name="Oberbeckmann S."/>
            <person name="Bunk B."/>
            <person name="Jeske O."/>
            <person name="Meyerdierks A."/>
            <person name="Storesund J.E."/>
            <person name="Kallscheuer N."/>
            <person name="Luecker S."/>
            <person name="Lage O.M."/>
            <person name="Pohl T."/>
            <person name="Merkel B.J."/>
            <person name="Hornburger P."/>
            <person name="Mueller R.-W."/>
            <person name="Bruemmer F."/>
            <person name="Labrenz M."/>
            <person name="Spormann A.M."/>
            <person name="Op Den Camp H."/>
            <person name="Overmann J."/>
            <person name="Amann R."/>
            <person name="Jetten M.S.M."/>
            <person name="Mascher T."/>
            <person name="Medema M.H."/>
            <person name="Devos D.P."/>
            <person name="Kaster A.-K."/>
            <person name="Ovreas L."/>
            <person name="Rohde M."/>
            <person name="Galperin M.Y."/>
            <person name="Jogler C."/>
        </authorList>
    </citation>
    <scope>NUCLEOTIDE SEQUENCE [LARGE SCALE GENOMIC DNA]</scope>
    <source>
        <strain evidence="2 3">Q31b</strain>
    </source>
</reference>
<evidence type="ECO:0000313" key="2">
    <source>
        <dbReference type="EMBL" id="TWU45240.1"/>
    </source>
</evidence>
<feature type="transmembrane region" description="Helical" evidence="1">
    <location>
        <begin position="42"/>
        <end position="61"/>
    </location>
</feature>
<comment type="caution">
    <text evidence="2">The sequence shown here is derived from an EMBL/GenBank/DDBJ whole genome shotgun (WGS) entry which is preliminary data.</text>
</comment>
<dbReference type="RefSeq" id="WP_146597981.1">
    <property type="nucleotide sequence ID" value="NZ_SJPY01000001.1"/>
</dbReference>
<protein>
    <submittedName>
        <fullName evidence="2">Uncharacterized protein</fullName>
    </submittedName>
</protein>
<keyword evidence="1" id="KW-1133">Transmembrane helix</keyword>
<feature type="transmembrane region" description="Helical" evidence="1">
    <location>
        <begin position="73"/>
        <end position="97"/>
    </location>
</feature>
<dbReference type="AlphaFoldDB" id="A0A5C6E8W6"/>
<keyword evidence="1" id="KW-0812">Transmembrane</keyword>